<sequence length="136" mass="16332">MIAMRFRGSAAAWWSQQKSSRAREGKPRILSWDKLKKTMRKAFLPFNYDQIMFQRFHGLQQEMRSVEEYATEFIWLLRRLDVQYTDQQIVECFINGFRHQKMKDNLNLLNPLTLAEAHQKALIKLRRSTRPLSSRI</sequence>
<organism evidence="2">
    <name type="scientific">Brassica oleracea</name>
    <name type="common">Wild cabbage</name>
    <dbReference type="NCBI Taxonomy" id="3712"/>
    <lineage>
        <taxon>Eukaryota</taxon>
        <taxon>Viridiplantae</taxon>
        <taxon>Streptophyta</taxon>
        <taxon>Embryophyta</taxon>
        <taxon>Tracheophyta</taxon>
        <taxon>Spermatophyta</taxon>
        <taxon>Magnoliopsida</taxon>
        <taxon>eudicotyledons</taxon>
        <taxon>Gunneridae</taxon>
        <taxon>Pentapetalae</taxon>
        <taxon>rosids</taxon>
        <taxon>malvids</taxon>
        <taxon>Brassicales</taxon>
        <taxon>Brassicaceae</taxon>
        <taxon>Brassiceae</taxon>
        <taxon>Brassica</taxon>
    </lineage>
</organism>
<feature type="domain" description="Retrotransposon gag" evidence="1">
    <location>
        <begin position="2"/>
        <end position="98"/>
    </location>
</feature>
<protein>
    <recommendedName>
        <fullName evidence="1">Retrotransposon gag domain-containing protein</fullName>
    </recommendedName>
</protein>
<dbReference type="Pfam" id="PF03732">
    <property type="entry name" value="Retrotrans_gag"/>
    <property type="match status" value="1"/>
</dbReference>
<dbReference type="PANTHER" id="PTHR35046">
    <property type="entry name" value="ZINC KNUCKLE (CCHC-TYPE) FAMILY PROTEIN"/>
    <property type="match status" value="1"/>
</dbReference>
<dbReference type="InterPro" id="IPR005162">
    <property type="entry name" value="Retrotrans_gag_dom"/>
</dbReference>
<evidence type="ECO:0000313" key="2">
    <source>
        <dbReference type="EMBL" id="VDD14930.1"/>
    </source>
</evidence>
<accession>A0A3P6CK79</accession>
<dbReference type="AlphaFoldDB" id="A0A3P6CK79"/>
<proteinExistence type="predicted"/>
<name>A0A3P6CK79_BRAOL</name>
<reference evidence="2" key="1">
    <citation type="submission" date="2018-11" db="EMBL/GenBank/DDBJ databases">
        <authorList>
            <consortium name="Genoscope - CEA"/>
            <person name="William W."/>
        </authorList>
    </citation>
    <scope>NUCLEOTIDE SEQUENCE</scope>
</reference>
<evidence type="ECO:0000259" key="1">
    <source>
        <dbReference type="Pfam" id="PF03732"/>
    </source>
</evidence>
<gene>
    <name evidence="2" type="ORF">BOLC4T27896H</name>
</gene>
<dbReference type="EMBL" id="LR031873">
    <property type="protein sequence ID" value="VDD14930.1"/>
    <property type="molecule type" value="Genomic_DNA"/>
</dbReference>
<dbReference type="PANTHER" id="PTHR35046:SF18">
    <property type="entry name" value="RNA-DIRECTED DNA POLYMERASE"/>
    <property type="match status" value="1"/>
</dbReference>